<dbReference type="STRING" id="32024.GCA_000788295_01430"/>
<dbReference type="InterPro" id="IPR027417">
    <property type="entry name" value="P-loop_NTPase"/>
</dbReference>
<dbReference type="GO" id="GO:0016887">
    <property type="term" value="F:ATP hydrolysis activity"/>
    <property type="evidence" value="ECO:0007669"/>
    <property type="project" value="InterPro"/>
</dbReference>
<protein>
    <submittedName>
        <fullName evidence="1">Methyltransferase</fullName>
    </submittedName>
</protein>
<evidence type="ECO:0000313" key="2">
    <source>
        <dbReference type="Proteomes" id="UP000254920"/>
    </source>
</evidence>
<evidence type="ECO:0000313" key="1">
    <source>
        <dbReference type="EMBL" id="SUX10912.1"/>
    </source>
</evidence>
<dbReference type="OrthoDB" id="9778870at2"/>
<keyword evidence="1" id="KW-0808">Transferase</keyword>
<dbReference type="GO" id="GO:0005524">
    <property type="term" value="F:ATP binding"/>
    <property type="evidence" value="ECO:0007669"/>
    <property type="project" value="InterPro"/>
</dbReference>
<keyword evidence="1" id="KW-0489">Methyltransferase</keyword>
<proteinExistence type="predicted"/>
<reference evidence="1 2" key="1">
    <citation type="submission" date="2018-06" db="EMBL/GenBank/DDBJ databases">
        <authorList>
            <consortium name="Pathogen Informatics"/>
            <person name="Doyle S."/>
        </authorList>
    </citation>
    <scope>NUCLEOTIDE SEQUENCE [LARGE SCALE GENOMIC DNA]</scope>
    <source>
        <strain evidence="1 2">NCTC12475</strain>
    </source>
</reference>
<dbReference type="GeneID" id="93091544"/>
<dbReference type="Proteomes" id="UP000254920">
    <property type="component" value="Unassembled WGS sequence"/>
</dbReference>
<dbReference type="CDD" id="cd03230">
    <property type="entry name" value="ABC_DR_subfamily_A"/>
    <property type="match status" value="1"/>
</dbReference>
<dbReference type="RefSeq" id="WP_033917177.1">
    <property type="nucleotide sequence ID" value="NZ_CP043427.1"/>
</dbReference>
<dbReference type="AlphaFoldDB" id="A0A381DJN6"/>
<dbReference type="SMART" id="SM00382">
    <property type="entry name" value="AAA"/>
    <property type="match status" value="1"/>
</dbReference>
<dbReference type="SUPFAM" id="SSF52540">
    <property type="entry name" value="P-loop containing nucleoside triphosphate hydrolases"/>
    <property type="match status" value="1"/>
</dbReference>
<dbReference type="EMBL" id="UFVD01000001">
    <property type="protein sequence ID" value="SUX10912.1"/>
    <property type="molecule type" value="Genomic_DNA"/>
</dbReference>
<dbReference type="Gene3D" id="3.40.50.300">
    <property type="entry name" value="P-loop containing nucleotide triphosphate hydrolases"/>
    <property type="match status" value="1"/>
</dbReference>
<dbReference type="PANTHER" id="PTHR43158">
    <property type="entry name" value="SKFA PEPTIDE EXPORT ATP-BINDING PROTEIN SKFE"/>
    <property type="match status" value="1"/>
</dbReference>
<organism evidence="1 2">
    <name type="scientific">Campylobacter sputorum subsp. sputorum</name>
    <dbReference type="NCBI Taxonomy" id="32024"/>
    <lineage>
        <taxon>Bacteria</taxon>
        <taxon>Pseudomonadati</taxon>
        <taxon>Campylobacterota</taxon>
        <taxon>Epsilonproteobacteria</taxon>
        <taxon>Campylobacterales</taxon>
        <taxon>Campylobacteraceae</taxon>
        <taxon>Campylobacter</taxon>
    </lineage>
</organism>
<dbReference type="InterPro" id="IPR003439">
    <property type="entry name" value="ABC_transporter-like_ATP-bd"/>
</dbReference>
<dbReference type="PROSITE" id="PS50893">
    <property type="entry name" value="ABC_TRANSPORTER_2"/>
    <property type="match status" value="1"/>
</dbReference>
<sequence length="280" mass="31736">MNVIECINLTHYYGKKKIYENLNFSVEKGKVVGLLGKNGVGKSTTINILMGNLTPTSGKCLIYGEDSTNLSPKARAKIGLLYEGYITYDYLKVKNLYEIYSTQYKTKFKKECFFDLFKKLGVDMNQKISTLSCGQRSQVVLGLIFASSPELLILDDYSLGLDTGYRRLFIEYLSDYLKNGEKSVLMTTHIVNDLDKLLDDIVIIQKNESPLIMKYDEFRANFKGYSLPKNANLNEISGIKSTVELNNEVQIYGFLDGVSKDAKELNLSFEDAFLGYTGRY</sequence>
<dbReference type="GO" id="GO:0008168">
    <property type="term" value="F:methyltransferase activity"/>
    <property type="evidence" value="ECO:0007669"/>
    <property type="project" value="UniProtKB-KW"/>
</dbReference>
<accession>A0A381DJN6</accession>
<dbReference type="Pfam" id="PF00005">
    <property type="entry name" value="ABC_tran"/>
    <property type="match status" value="1"/>
</dbReference>
<keyword evidence="2" id="KW-1185">Reference proteome</keyword>
<dbReference type="InterPro" id="IPR003593">
    <property type="entry name" value="AAA+_ATPase"/>
</dbReference>
<dbReference type="PANTHER" id="PTHR43158:SF10">
    <property type="entry name" value="ABC TRANSPORTER ATP-BINDING PROTEIN YTRB"/>
    <property type="match status" value="1"/>
</dbReference>
<dbReference type="GO" id="GO:0032259">
    <property type="term" value="P:methylation"/>
    <property type="evidence" value="ECO:0007669"/>
    <property type="project" value="UniProtKB-KW"/>
</dbReference>
<gene>
    <name evidence="1" type="primary">ybhF</name>
    <name evidence="1" type="ORF">NCTC12475_01124</name>
</gene>
<name>A0A381DJN6_9BACT</name>